<dbReference type="OrthoDB" id="3790432at2"/>
<comment type="caution">
    <text evidence="2">The sequence shown here is derived from an EMBL/GenBank/DDBJ whole genome shotgun (WGS) entry which is preliminary data.</text>
</comment>
<protein>
    <submittedName>
        <fullName evidence="2">Lasso peptide biosynthesis B2 protein</fullName>
    </submittedName>
</protein>
<dbReference type="RefSeq" id="WP_123880086.1">
    <property type="nucleotide sequence ID" value="NZ_RPFZ01000001.1"/>
</dbReference>
<accession>A0A3N5DL87</accession>
<keyword evidence="3" id="KW-1185">Reference proteome</keyword>
<dbReference type="InterPro" id="IPR032708">
    <property type="entry name" value="McjB_C"/>
</dbReference>
<sequence>MKDRLAQPARFRGSSWSSPHRIVRMLRGAPRATYELSRARLALRTLGIADIEQRNALSSDRGRDPDAARPDDAEIAARAGFVIERLASRMPFRSDCLVRALAAQSWLTQRGIATRIVIGAQFSPSREFGPHAWLSYGETIVTGGDVAPYTVLYDG</sequence>
<dbReference type="Pfam" id="PF13471">
    <property type="entry name" value="Transglut_core3"/>
    <property type="match status" value="1"/>
</dbReference>
<dbReference type="EMBL" id="RPFZ01000001">
    <property type="protein sequence ID" value="RPF71535.1"/>
    <property type="molecule type" value="Genomic_DNA"/>
</dbReference>
<gene>
    <name evidence="2" type="ORF">EG799_07830</name>
</gene>
<name>A0A3N5DL87_9SPHN</name>
<feature type="domain" description="Microcin J25-processing protein McjB C-terminal" evidence="1">
    <location>
        <begin position="55"/>
        <end position="153"/>
    </location>
</feature>
<dbReference type="AlphaFoldDB" id="A0A3N5DL87"/>
<dbReference type="NCBIfam" id="NF033537">
    <property type="entry name" value="lasso_biosyn_B2"/>
    <property type="match status" value="1"/>
</dbReference>
<proteinExistence type="predicted"/>
<reference evidence="2 3" key="1">
    <citation type="submission" date="2018-11" db="EMBL/GenBank/DDBJ databases">
        <title>Erythrobacter spongiae sp. nov., isolated from a marine sponge.</title>
        <authorList>
            <person name="Zhuang L."/>
            <person name="Luo L."/>
        </authorList>
    </citation>
    <scope>NUCLEOTIDE SEQUENCE [LARGE SCALE GENOMIC DNA]</scope>
    <source>
        <strain evidence="2 3">HN-E23</strain>
    </source>
</reference>
<organism evidence="2 3">
    <name type="scientific">Aurantiacibacter spongiae</name>
    <dbReference type="NCBI Taxonomy" id="2488860"/>
    <lineage>
        <taxon>Bacteria</taxon>
        <taxon>Pseudomonadati</taxon>
        <taxon>Pseudomonadota</taxon>
        <taxon>Alphaproteobacteria</taxon>
        <taxon>Sphingomonadales</taxon>
        <taxon>Erythrobacteraceae</taxon>
        <taxon>Aurantiacibacter</taxon>
    </lineage>
</organism>
<evidence type="ECO:0000313" key="3">
    <source>
        <dbReference type="Proteomes" id="UP000275232"/>
    </source>
</evidence>
<dbReference type="Proteomes" id="UP000275232">
    <property type="component" value="Unassembled WGS sequence"/>
</dbReference>
<evidence type="ECO:0000259" key="1">
    <source>
        <dbReference type="Pfam" id="PF13471"/>
    </source>
</evidence>
<dbReference type="InterPro" id="IPR053521">
    <property type="entry name" value="McjB-like"/>
</dbReference>
<evidence type="ECO:0000313" key="2">
    <source>
        <dbReference type="EMBL" id="RPF71535.1"/>
    </source>
</evidence>